<evidence type="ECO:0000313" key="1">
    <source>
        <dbReference type="EMBL" id="CAJ2636424.1"/>
    </source>
</evidence>
<dbReference type="Proteomes" id="UP001177021">
    <property type="component" value="Unassembled WGS sequence"/>
</dbReference>
<gene>
    <name evidence="1" type="ORF">MILVUS5_LOCUS6925</name>
</gene>
<sequence>MVLIKSSTTTTTTATIMLVFLCAALLSSARLHPAGGAEVNDISSTKANVASETINNNKDENIAAMDMKKQSVNSPKSSFHGKRSLSDEFVAFTADYHPPRHHPPKNNK</sequence>
<protein>
    <submittedName>
        <fullName evidence="1">Uncharacterized protein</fullName>
    </submittedName>
</protein>
<reference evidence="1" key="1">
    <citation type="submission" date="2023-10" db="EMBL/GenBank/DDBJ databases">
        <authorList>
            <person name="Rodriguez Cubillos JULIANA M."/>
            <person name="De Vega J."/>
        </authorList>
    </citation>
    <scope>NUCLEOTIDE SEQUENCE</scope>
</reference>
<keyword evidence="2" id="KW-1185">Reference proteome</keyword>
<organism evidence="1 2">
    <name type="scientific">Trifolium pratense</name>
    <name type="common">Red clover</name>
    <dbReference type="NCBI Taxonomy" id="57577"/>
    <lineage>
        <taxon>Eukaryota</taxon>
        <taxon>Viridiplantae</taxon>
        <taxon>Streptophyta</taxon>
        <taxon>Embryophyta</taxon>
        <taxon>Tracheophyta</taxon>
        <taxon>Spermatophyta</taxon>
        <taxon>Magnoliopsida</taxon>
        <taxon>eudicotyledons</taxon>
        <taxon>Gunneridae</taxon>
        <taxon>Pentapetalae</taxon>
        <taxon>rosids</taxon>
        <taxon>fabids</taxon>
        <taxon>Fabales</taxon>
        <taxon>Fabaceae</taxon>
        <taxon>Papilionoideae</taxon>
        <taxon>50 kb inversion clade</taxon>
        <taxon>NPAAA clade</taxon>
        <taxon>Hologalegina</taxon>
        <taxon>IRL clade</taxon>
        <taxon>Trifolieae</taxon>
        <taxon>Trifolium</taxon>
    </lineage>
</organism>
<evidence type="ECO:0000313" key="2">
    <source>
        <dbReference type="Proteomes" id="UP001177021"/>
    </source>
</evidence>
<comment type="caution">
    <text evidence="1">The sequence shown here is derived from an EMBL/GenBank/DDBJ whole genome shotgun (WGS) entry which is preliminary data.</text>
</comment>
<proteinExistence type="predicted"/>
<accession>A0ACB0IVV6</accession>
<dbReference type="EMBL" id="CASHSV030000002">
    <property type="protein sequence ID" value="CAJ2636424.1"/>
    <property type="molecule type" value="Genomic_DNA"/>
</dbReference>
<name>A0ACB0IVV6_TRIPR</name>